<feature type="non-terminal residue" evidence="2">
    <location>
        <position position="64"/>
    </location>
</feature>
<organism evidence="2 3">
    <name type="scientific">Oesophagostomum dentatum</name>
    <name type="common">Nodular worm</name>
    <dbReference type="NCBI Taxonomy" id="61180"/>
    <lineage>
        <taxon>Eukaryota</taxon>
        <taxon>Metazoa</taxon>
        <taxon>Ecdysozoa</taxon>
        <taxon>Nematoda</taxon>
        <taxon>Chromadorea</taxon>
        <taxon>Rhabditida</taxon>
        <taxon>Rhabditina</taxon>
        <taxon>Rhabditomorpha</taxon>
        <taxon>Strongyloidea</taxon>
        <taxon>Strongylidae</taxon>
        <taxon>Oesophagostomum</taxon>
    </lineage>
</organism>
<dbReference type="EMBL" id="KN589519">
    <property type="protein sequence ID" value="KHJ81461.1"/>
    <property type="molecule type" value="Genomic_DNA"/>
</dbReference>
<dbReference type="Proteomes" id="UP000053660">
    <property type="component" value="Unassembled WGS sequence"/>
</dbReference>
<protein>
    <submittedName>
        <fullName evidence="2">Uncharacterized protein</fullName>
    </submittedName>
</protein>
<sequence length="64" mass="6987">MSSSWRILGLLLFLEYPSRFASQSVGSSKLNELRAQFDSDEVKSATGGVAIKAYILPNTDAHLV</sequence>
<keyword evidence="3" id="KW-1185">Reference proteome</keyword>
<feature type="signal peptide" evidence="1">
    <location>
        <begin position="1"/>
        <end position="22"/>
    </location>
</feature>
<gene>
    <name evidence="2" type="ORF">OESDEN_18853</name>
</gene>
<evidence type="ECO:0000256" key="1">
    <source>
        <dbReference type="SAM" id="SignalP"/>
    </source>
</evidence>
<keyword evidence="1" id="KW-0732">Signal</keyword>
<dbReference type="AlphaFoldDB" id="A0A0B1SC44"/>
<evidence type="ECO:0000313" key="2">
    <source>
        <dbReference type="EMBL" id="KHJ81461.1"/>
    </source>
</evidence>
<feature type="chain" id="PRO_5002082387" evidence="1">
    <location>
        <begin position="23"/>
        <end position="64"/>
    </location>
</feature>
<evidence type="ECO:0000313" key="3">
    <source>
        <dbReference type="Proteomes" id="UP000053660"/>
    </source>
</evidence>
<proteinExistence type="predicted"/>
<reference evidence="2 3" key="1">
    <citation type="submission" date="2014-03" db="EMBL/GenBank/DDBJ databases">
        <title>Draft genome of the hookworm Oesophagostomum dentatum.</title>
        <authorList>
            <person name="Mitreva M."/>
        </authorList>
    </citation>
    <scope>NUCLEOTIDE SEQUENCE [LARGE SCALE GENOMIC DNA]</scope>
    <source>
        <strain evidence="2 3">OD-Hann</strain>
    </source>
</reference>
<name>A0A0B1SC44_OESDE</name>
<accession>A0A0B1SC44</accession>